<name>A0A226EQV7_FOLCA</name>
<dbReference type="SUPFAM" id="SSF52833">
    <property type="entry name" value="Thioredoxin-like"/>
    <property type="match status" value="1"/>
</dbReference>
<dbReference type="OrthoDB" id="10257948at2759"/>
<evidence type="ECO:0000256" key="1">
    <source>
        <dbReference type="ARBA" id="ARBA00026148"/>
    </source>
</evidence>
<sequence length="220" mass="25820">MERVVQQQLEEIGKQLESQVDDQLAKFESMKVDDLQSIRDEIQKKRKLRMELEKKWRDLGHGSYDELGDEKAFFDAGKKSDRFIVHFYREATERCKIVDVHLKTLAAQHLEARFCKIDAEKSPFLCSRLSIRMLPTILLLHKNIVVDRILGFTDLGNRDDFKTDMLEWRLALKDVIEYEGDKHNPPDHTGPKKKHQTNIIRKRNIRRGNEDSDDTDEGSD</sequence>
<accession>A0A226EQV7</accession>
<evidence type="ECO:0000259" key="3">
    <source>
        <dbReference type="Pfam" id="PF00085"/>
    </source>
</evidence>
<dbReference type="InterPro" id="IPR036249">
    <property type="entry name" value="Thioredoxin-like_sf"/>
</dbReference>
<feature type="compositionally biased region" description="Acidic residues" evidence="2">
    <location>
        <begin position="211"/>
        <end position="220"/>
    </location>
</feature>
<comment type="caution">
    <text evidence="4">The sequence shown here is derived from an EMBL/GenBank/DDBJ whole genome shotgun (WGS) entry which is preliminary data.</text>
</comment>
<dbReference type="CDD" id="cd02989">
    <property type="entry name" value="Phd_like_TxnDC9"/>
    <property type="match status" value="1"/>
</dbReference>
<dbReference type="InterPro" id="IPR013766">
    <property type="entry name" value="Thioredoxin_domain"/>
</dbReference>
<feature type="compositionally biased region" description="Basic residues" evidence="2">
    <location>
        <begin position="191"/>
        <end position="206"/>
    </location>
</feature>
<evidence type="ECO:0000313" key="4">
    <source>
        <dbReference type="EMBL" id="OXA60015.1"/>
    </source>
</evidence>
<dbReference type="OMA" id="IDQEMNK"/>
<dbReference type="Gene3D" id="3.40.30.10">
    <property type="entry name" value="Glutaredoxin"/>
    <property type="match status" value="1"/>
</dbReference>
<evidence type="ECO:0000256" key="2">
    <source>
        <dbReference type="SAM" id="MobiDB-lite"/>
    </source>
</evidence>
<dbReference type="Pfam" id="PF00085">
    <property type="entry name" value="Thioredoxin"/>
    <property type="match status" value="1"/>
</dbReference>
<organism evidence="4 5">
    <name type="scientific">Folsomia candida</name>
    <name type="common">Springtail</name>
    <dbReference type="NCBI Taxonomy" id="158441"/>
    <lineage>
        <taxon>Eukaryota</taxon>
        <taxon>Metazoa</taxon>
        <taxon>Ecdysozoa</taxon>
        <taxon>Arthropoda</taxon>
        <taxon>Hexapoda</taxon>
        <taxon>Collembola</taxon>
        <taxon>Entomobryomorpha</taxon>
        <taxon>Isotomoidea</taxon>
        <taxon>Isotomidae</taxon>
        <taxon>Proisotominae</taxon>
        <taxon>Folsomia</taxon>
    </lineage>
</organism>
<protein>
    <recommendedName>
        <fullName evidence="1">Thioredoxin domain-containing protein 9</fullName>
    </recommendedName>
</protein>
<gene>
    <name evidence="4" type="ORF">Fcan01_06344</name>
</gene>
<evidence type="ECO:0000313" key="5">
    <source>
        <dbReference type="Proteomes" id="UP000198287"/>
    </source>
</evidence>
<keyword evidence="5" id="KW-1185">Reference proteome</keyword>
<dbReference type="EMBL" id="LNIX01000002">
    <property type="protein sequence ID" value="OXA60015.1"/>
    <property type="molecule type" value="Genomic_DNA"/>
</dbReference>
<proteinExistence type="predicted"/>
<feature type="compositionally biased region" description="Basic and acidic residues" evidence="2">
    <location>
        <begin position="181"/>
        <end position="190"/>
    </location>
</feature>
<dbReference type="PANTHER" id="PTHR21148">
    <property type="entry name" value="THIOREDOXIN DOMAIN-CONTAINING PROTEIN 9"/>
    <property type="match status" value="1"/>
</dbReference>
<dbReference type="STRING" id="158441.A0A226EQV7"/>
<reference evidence="4 5" key="1">
    <citation type="submission" date="2015-12" db="EMBL/GenBank/DDBJ databases">
        <title>The genome of Folsomia candida.</title>
        <authorList>
            <person name="Faddeeva A."/>
            <person name="Derks M.F."/>
            <person name="Anvar Y."/>
            <person name="Smit S."/>
            <person name="Van Straalen N."/>
            <person name="Roelofs D."/>
        </authorList>
    </citation>
    <scope>NUCLEOTIDE SEQUENCE [LARGE SCALE GENOMIC DNA]</scope>
    <source>
        <strain evidence="4 5">VU population</strain>
        <tissue evidence="4">Whole body</tissue>
    </source>
</reference>
<feature type="region of interest" description="Disordered" evidence="2">
    <location>
        <begin position="181"/>
        <end position="220"/>
    </location>
</feature>
<feature type="domain" description="Thioredoxin" evidence="3">
    <location>
        <begin position="75"/>
        <end position="151"/>
    </location>
</feature>
<dbReference type="AlphaFoldDB" id="A0A226EQV7"/>
<dbReference type="Proteomes" id="UP000198287">
    <property type="component" value="Unassembled WGS sequence"/>
</dbReference>